<reference evidence="2 3" key="1">
    <citation type="submission" date="2019-12" db="EMBL/GenBank/DDBJ databases">
        <title>Chromosome-level assembly of the Caenorhabditis remanei genome.</title>
        <authorList>
            <person name="Teterina A.A."/>
            <person name="Willis J.H."/>
            <person name="Phillips P.C."/>
        </authorList>
    </citation>
    <scope>NUCLEOTIDE SEQUENCE [LARGE SCALE GENOMIC DNA]</scope>
    <source>
        <strain evidence="2 3">PX506</strain>
        <tissue evidence="2">Whole organism</tissue>
    </source>
</reference>
<accession>A0A6A5GPR4</accession>
<keyword evidence="1" id="KW-0732">Signal</keyword>
<evidence type="ECO:0008006" key="4">
    <source>
        <dbReference type="Google" id="ProtNLM"/>
    </source>
</evidence>
<comment type="caution">
    <text evidence="2">The sequence shown here is derived from an EMBL/GenBank/DDBJ whole genome shotgun (WGS) entry which is preliminary data.</text>
</comment>
<gene>
    <name evidence="2" type="ORF">GCK72_012948</name>
</gene>
<proteinExistence type="predicted"/>
<name>A0A6A5GPR4_CAERE</name>
<dbReference type="PANTHER" id="PTHR36956:SF2">
    <property type="entry name" value="CPXV012 PROTEIN-RELATED"/>
    <property type="match status" value="1"/>
</dbReference>
<feature type="chain" id="PRO_5025437508" description="DUF19 domain-containing protein" evidence="1">
    <location>
        <begin position="16"/>
        <end position="184"/>
    </location>
</feature>
<protein>
    <recommendedName>
        <fullName evidence="4">DUF19 domain-containing protein</fullName>
    </recommendedName>
</protein>
<dbReference type="RefSeq" id="XP_053584296.1">
    <property type="nucleotide sequence ID" value="XM_053729524.1"/>
</dbReference>
<dbReference type="Proteomes" id="UP000483820">
    <property type="component" value="Chromosome IV"/>
</dbReference>
<organism evidence="2 3">
    <name type="scientific">Caenorhabditis remanei</name>
    <name type="common">Caenorhabditis vulgaris</name>
    <dbReference type="NCBI Taxonomy" id="31234"/>
    <lineage>
        <taxon>Eukaryota</taxon>
        <taxon>Metazoa</taxon>
        <taxon>Ecdysozoa</taxon>
        <taxon>Nematoda</taxon>
        <taxon>Chromadorea</taxon>
        <taxon>Rhabditida</taxon>
        <taxon>Rhabditina</taxon>
        <taxon>Rhabditomorpha</taxon>
        <taxon>Rhabditoidea</taxon>
        <taxon>Rhabditidae</taxon>
        <taxon>Peloderinae</taxon>
        <taxon>Caenorhabditis</taxon>
    </lineage>
</organism>
<dbReference type="EMBL" id="WUAV01000004">
    <property type="protein sequence ID" value="KAF1756495.1"/>
    <property type="molecule type" value="Genomic_DNA"/>
</dbReference>
<evidence type="ECO:0000256" key="1">
    <source>
        <dbReference type="SAM" id="SignalP"/>
    </source>
</evidence>
<dbReference type="KEGG" id="crq:GCK72_012948"/>
<feature type="signal peptide" evidence="1">
    <location>
        <begin position="1"/>
        <end position="15"/>
    </location>
</feature>
<evidence type="ECO:0000313" key="3">
    <source>
        <dbReference type="Proteomes" id="UP000483820"/>
    </source>
</evidence>
<evidence type="ECO:0000313" key="2">
    <source>
        <dbReference type="EMBL" id="KAF1756495.1"/>
    </source>
</evidence>
<dbReference type="CTD" id="9823702"/>
<dbReference type="AlphaFoldDB" id="A0A6A5GPR4"/>
<dbReference type="PANTHER" id="PTHR36956">
    <property type="entry name" value="UTERINE LUMIN EXPRESSED/LOCAILIZED-RELATED"/>
    <property type="match status" value="1"/>
</dbReference>
<sequence length="184" mass="21131">MFLFLLVLVPVAISGLDPQCVEEFHKMLGCVKNRTLFSRIYDLGLDEEWMDRNLAEEIGNAISCSSMPICLVAEDFYRLLLQEKWTIDFYHSELKSCLGNGTLKEIKRICNSIPRPPSDDLSPCQGIEDPCFSEELVKQKTCTDAHLPDFKVFSFALHTECVSLHVPYLADTWKEYSIDYYRSS</sequence>
<dbReference type="GeneID" id="9823702"/>